<sequence>MFKYDEPVDRRPDTPGRDRPAATTPAFDLTYLIRLLLRRAVWIIGAALACAVIAVVIGKSLTPKFAATTQLYIDPRELQLVERELTPRSQDLSGLTMVAESQVRLMTSSSVLRKVVDDMKLRDDPEFGGGATLGFLSRLFGSNTDARTLEIDEQAAAIDALRRHIAVKRTDRTFIVDIEVWSRDATKAALLANAVADAYMIESKESQAAAARRATIDLSGRLKELQERLRVAENNLAVYKSRNNFIGSQDTQVSDQQLLSGAQRLANAQAALLDAKARYSQIEASRKNATDPGAIPEAMMSPTIANLRTQFAEARRKQAELIGELGPLHPALRMANKQVDDLRVNIGEELARFAQLAKNDITRAQDLETSLTKALDAQKRQSSDLGQASVELRELEREVEASRAIYQSFLKRSRETEEQESLNTSNARIIGAATTPQRRIFPPPMSLLAMIGFTLGALGAMACIILLDRFAWLLAPLPTMGPPRGPDGGRKAKAEPVSVVQAPPSQPKPQPLPQHQPRPMPAPVAQLCEPVYVRLQEADVLRTLNGIFPLSGGPDIVRLGWPTLLTGPASQRFADASLRMVRLAAGHSQNGPVAIAATGPGRDDRTIVALNVALAATRTGWRVLLIDADRSAQAISKRLNSRVGRSGMPGGERAHMPAVDEMSGVAIQRLDLVRFEDAALDALAAARRSGLYDLIVLDGPNGPAGAADRRLLDAIDGVFVVVPDRVPPKDYVQAATSGLDGGAQKLVGVVFSELGAQQAPAAQRQYA</sequence>
<accession>A0ABX8A9R4</accession>
<organism evidence="11 12">
    <name type="scientific">Tardiphaga alba</name>
    <dbReference type="NCBI Taxonomy" id="340268"/>
    <lineage>
        <taxon>Bacteria</taxon>
        <taxon>Pseudomonadati</taxon>
        <taxon>Pseudomonadota</taxon>
        <taxon>Alphaproteobacteria</taxon>
        <taxon>Hyphomicrobiales</taxon>
        <taxon>Nitrobacteraceae</taxon>
        <taxon>Tardiphaga</taxon>
    </lineage>
</organism>
<dbReference type="Proteomes" id="UP000682843">
    <property type="component" value="Chromosome"/>
</dbReference>
<protein>
    <recommendedName>
        <fullName evidence="13">Polysaccharide chain length determinant N-terminal domain-containing protein</fullName>
    </recommendedName>
</protein>
<dbReference type="PANTHER" id="PTHR32309:SF13">
    <property type="entry name" value="FERRIC ENTEROBACTIN TRANSPORT PROTEIN FEPE"/>
    <property type="match status" value="1"/>
</dbReference>
<feature type="region of interest" description="Disordered" evidence="7">
    <location>
        <begin position="1"/>
        <end position="21"/>
    </location>
</feature>
<feature type="domain" description="Polysaccharide chain length determinant N-terminal" evidence="9">
    <location>
        <begin position="27"/>
        <end position="118"/>
    </location>
</feature>
<evidence type="ECO:0000256" key="2">
    <source>
        <dbReference type="ARBA" id="ARBA00022475"/>
    </source>
</evidence>
<gene>
    <name evidence="11" type="ORF">RPMA_06695</name>
</gene>
<dbReference type="InterPro" id="IPR027417">
    <property type="entry name" value="P-loop_NTPase"/>
</dbReference>
<evidence type="ECO:0000256" key="3">
    <source>
        <dbReference type="ARBA" id="ARBA00022692"/>
    </source>
</evidence>
<feature type="transmembrane region" description="Helical" evidence="8">
    <location>
        <begin position="447"/>
        <end position="467"/>
    </location>
</feature>
<dbReference type="InterPro" id="IPR050445">
    <property type="entry name" value="Bact_polysacc_biosynth/exp"/>
</dbReference>
<keyword evidence="4 8" id="KW-1133">Transmembrane helix</keyword>
<keyword evidence="12" id="KW-1185">Reference proteome</keyword>
<feature type="region of interest" description="Disordered" evidence="7">
    <location>
        <begin position="483"/>
        <end position="521"/>
    </location>
</feature>
<proteinExistence type="predicted"/>
<evidence type="ECO:0000313" key="12">
    <source>
        <dbReference type="Proteomes" id="UP000682843"/>
    </source>
</evidence>
<evidence type="ECO:0000256" key="8">
    <source>
        <dbReference type="SAM" id="Phobius"/>
    </source>
</evidence>
<dbReference type="EMBL" id="CP036498">
    <property type="protein sequence ID" value="QUS38555.1"/>
    <property type="molecule type" value="Genomic_DNA"/>
</dbReference>
<keyword evidence="6" id="KW-0175">Coiled coil</keyword>
<dbReference type="SUPFAM" id="SSF52540">
    <property type="entry name" value="P-loop containing nucleoside triphosphate hydrolases"/>
    <property type="match status" value="1"/>
</dbReference>
<feature type="compositionally biased region" description="Pro residues" evidence="7">
    <location>
        <begin position="504"/>
        <end position="521"/>
    </location>
</feature>
<evidence type="ECO:0008006" key="13">
    <source>
        <dbReference type="Google" id="ProtNLM"/>
    </source>
</evidence>
<reference evidence="11 12" key="1">
    <citation type="submission" date="2019-02" db="EMBL/GenBank/DDBJ databases">
        <title>Emended description of the genus Rhodopseudomonas and description of Rhodopseudomonas albus sp. nov., a non-phototrophic, heavy-metal-tolerant bacterium isolated from garden soil.</title>
        <authorList>
            <person name="Bao Z."/>
            <person name="Cao W.W."/>
            <person name="Sato Y."/>
            <person name="Nishizawa T."/>
            <person name="Zhao J."/>
            <person name="Guo Y."/>
            <person name="Ohta H."/>
        </authorList>
    </citation>
    <scope>NUCLEOTIDE SEQUENCE [LARGE SCALE GENOMIC DNA]</scope>
    <source>
        <strain evidence="11 12">SK50-23</strain>
    </source>
</reference>
<evidence type="ECO:0000313" key="11">
    <source>
        <dbReference type="EMBL" id="QUS38555.1"/>
    </source>
</evidence>
<dbReference type="InterPro" id="IPR032807">
    <property type="entry name" value="GNVR"/>
</dbReference>
<evidence type="ECO:0000256" key="7">
    <source>
        <dbReference type="SAM" id="MobiDB-lite"/>
    </source>
</evidence>
<evidence type="ECO:0000259" key="10">
    <source>
        <dbReference type="Pfam" id="PF13807"/>
    </source>
</evidence>
<comment type="subcellular location">
    <subcellularLocation>
        <location evidence="1">Cell membrane</location>
        <topology evidence="1">Multi-pass membrane protein</topology>
    </subcellularLocation>
</comment>
<keyword evidence="5 8" id="KW-0472">Membrane</keyword>
<feature type="compositionally biased region" description="Basic and acidic residues" evidence="7">
    <location>
        <begin position="1"/>
        <end position="20"/>
    </location>
</feature>
<name>A0ABX8A9R4_9BRAD</name>
<evidence type="ECO:0000256" key="1">
    <source>
        <dbReference type="ARBA" id="ARBA00004651"/>
    </source>
</evidence>
<dbReference type="Pfam" id="PF13807">
    <property type="entry name" value="GNVR"/>
    <property type="match status" value="1"/>
</dbReference>
<dbReference type="Pfam" id="PF02706">
    <property type="entry name" value="Wzz"/>
    <property type="match status" value="1"/>
</dbReference>
<dbReference type="InterPro" id="IPR003856">
    <property type="entry name" value="LPS_length_determ_N"/>
</dbReference>
<evidence type="ECO:0000259" key="9">
    <source>
        <dbReference type="Pfam" id="PF02706"/>
    </source>
</evidence>
<feature type="coiled-coil region" evidence="6">
    <location>
        <begin position="215"/>
        <end position="324"/>
    </location>
</feature>
<evidence type="ECO:0000256" key="5">
    <source>
        <dbReference type="ARBA" id="ARBA00023136"/>
    </source>
</evidence>
<evidence type="ECO:0000256" key="6">
    <source>
        <dbReference type="SAM" id="Coils"/>
    </source>
</evidence>
<keyword evidence="3 8" id="KW-0812">Transmembrane</keyword>
<dbReference type="PANTHER" id="PTHR32309">
    <property type="entry name" value="TYROSINE-PROTEIN KINASE"/>
    <property type="match status" value="1"/>
</dbReference>
<dbReference type="RefSeq" id="WP_211912093.1">
    <property type="nucleotide sequence ID" value="NZ_CP036498.1"/>
</dbReference>
<keyword evidence="2" id="KW-1003">Cell membrane</keyword>
<feature type="transmembrane region" description="Helical" evidence="8">
    <location>
        <begin position="40"/>
        <end position="58"/>
    </location>
</feature>
<dbReference type="Gene3D" id="3.40.50.300">
    <property type="entry name" value="P-loop containing nucleotide triphosphate hydrolases"/>
    <property type="match status" value="1"/>
</dbReference>
<feature type="domain" description="Tyrosine-protein kinase G-rich" evidence="10">
    <location>
        <begin position="394"/>
        <end position="465"/>
    </location>
</feature>
<evidence type="ECO:0000256" key="4">
    <source>
        <dbReference type="ARBA" id="ARBA00022989"/>
    </source>
</evidence>
<feature type="coiled-coil region" evidence="6">
    <location>
        <begin position="378"/>
        <end position="412"/>
    </location>
</feature>